<keyword evidence="4" id="KW-1185">Reference proteome</keyword>
<dbReference type="EMBL" id="CAMXCT030001744">
    <property type="protein sequence ID" value="CAL4780011.1"/>
    <property type="molecule type" value="Genomic_DNA"/>
</dbReference>
<feature type="compositionally biased region" description="Basic and acidic residues" evidence="1">
    <location>
        <begin position="193"/>
        <end position="209"/>
    </location>
</feature>
<dbReference type="EMBL" id="CAMXCT020001744">
    <property type="protein sequence ID" value="CAL1146074.1"/>
    <property type="molecule type" value="Genomic_DNA"/>
</dbReference>
<feature type="region of interest" description="Disordered" evidence="1">
    <location>
        <begin position="169"/>
        <end position="220"/>
    </location>
</feature>
<sequence>MEVVPAAQEGAHYVCRLCGNGYPDSSGRLHGKSFTCWTCLNIQQTIRRNLGTTAPLSEFSTEETHAFFQKVPETKEEKEGKLSWTTVRGQLLKVMTQRHLSRFAAKVDVEELPLGVYEARGWKTEIVERFPKEWNAQYNDYIYKVPVRTMTWEEAYETVNETIMQLEKEAAQKRGKKDGKGEAGPSLDLPRAGPERKEDKSEKKAEREAASQAKKISTGNQKIASTAANALGPLNSLETSLSKVLTKADAVSQEDSAAKQLCQETLDKAKMWKQRAHAAVTRHEQDKGSAGQVEALESLPFGATEVKTLCKQGAEATKELKASFPKREAKAKAAPKEAALAEGGDGVAKRRRMKGLSAADCREVIHLLREDDKGVHTCHRQEQKFPEASKMMRQVRLPGANGLVFHYNSLPELVYEKTLRCPLFATMMKEAMKVANGHLTLVIFSDEANPGNILHGRHPRKTNLVYASFLELPCLFVDSMWLPLSAQRADDVSAHETSYAEIMRHLLEAIYAETECGVPICIGSSGHLVFIDRVLLLNDHEGLRSVSGAKGSAGMKSCCHCSNVLSLGRPCPPGYTDISEMSPSKFVRQTDEGLMDIRNHFAMCTTKKEKKDAETMLGWNADNLEKSALASPVLQHWIRLDSLYLDAMHEYHSCGMVAQELGLWYTQLKDCGYTLEILQRWVAIGWTASQGDQQPHLVCSDKLFKYEMDYRGDASACRIALPLVWAFSIEVLHGDNAMDDAVQSISALYAVVRCLQRAKIFVSQGEHLLALQCKHLSAFQKAYGASVMRPKAHYALHLSEQMRKWHRLIDCHVGERKHRLFKRYVGPKISRLEGYAKSVLLHLTEMELSGYEPAERLLGQTIGVPREHPCMAKRLKLQTNATFSSGFEIGCVSYQNGAYLRMSQDCYVEVQGGVSSGHDKYLLVAPLHRETKSMMIFPKWIKSSTHLALLPIERLKGQEPYRLIRKDATGIWLLR</sequence>
<evidence type="ECO:0000313" key="2">
    <source>
        <dbReference type="EMBL" id="CAI3992699.1"/>
    </source>
</evidence>
<evidence type="ECO:0000313" key="3">
    <source>
        <dbReference type="EMBL" id="CAL4780011.1"/>
    </source>
</evidence>
<dbReference type="Proteomes" id="UP001152797">
    <property type="component" value="Unassembled WGS sequence"/>
</dbReference>
<protein>
    <submittedName>
        <fullName evidence="2">Uncharacterized protein</fullName>
    </submittedName>
</protein>
<proteinExistence type="predicted"/>
<gene>
    <name evidence="2" type="ORF">C1SCF055_LOCUS19503</name>
</gene>
<name>A0A9P1CIJ8_9DINO</name>
<evidence type="ECO:0000313" key="4">
    <source>
        <dbReference type="Proteomes" id="UP001152797"/>
    </source>
</evidence>
<reference evidence="2" key="1">
    <citation type="submission" date="2022-10" db="EMBL/GenBank/DDBJ databases">
        <authorList>
            <person name="Chen Y."/>
            <person name="Dougan E. K."/>
            <person name="Chan C."/>
            <person name="Rhodes N."/>
            <person name="Thang M."/>
        </authorList>
    </citation>
    <scope>NUCLEOTIDE SEQUENCE</scope>
</reference>
<organism evidence="2">
    <name type="scientific">Cladocopium goreaui</name>
    <dbReference type="NCBI Taxonomy" id="2562237"/>
    <lineage>
        <taxon>Eukaryota</taxon>
        <taxon>Sar</taxon>
        <taxon>Alveolata</taxon>
        <taxon>Dinophyceae</taxon>
        <taxon>Suessiales</taxon>
        <taxon>Symbiodiniaceae</taxon>
        <taxon>Cladocopium</taxon>
    </lineage>
</organism>
<dbReference type="AlphaFoldDB" id="A0A9P1CIJ8"/>
<dbReference type="OrthoDB" id="288306at2759"/>
<comment type="caution">
    <text evidence="2">The sequence shown here is derived from an EMBL/GenBank/DDBJ whole genome shotgun (WGS) entry which is preliminary data.</text>
</comment>
<accession>A0A9P1CIJ8</accession>
<dbReference type="EMBL" id="CAMXCT010001744">
    <property type="protein sequence ID" value="CAI3992699.1"/>
    <property type="molecule type" value="Genomic_DNA"/>
</dbReference>
<evidence type="ECO:0000256" key="1">
    <source>
        <dbReference type="SAM" id="MobiDB-lite"/>
    </source>
</evidence>
<reference evidence="3 4" key="2">
    <citation type="submission" date="2024-05" db="EMBL/GenBank/DDBJ databases">
        <authorList>
            <person name="Chen Y."/>
            <person name="Shah S."/>
            <person name="Dougan E. K."/>
            <person name="Thang M."/>
            <person name="Chan C."/>
        </authorList>
    </citation>
    <scope>NUCLEOTIDE SEQUENCE [LARGE SCALE GENOMIC DNA]</scope>
</reference>